<proteinExistence type="predicted"/>
<evidence type="ECO:0000256" key="1">
    <source>
        <dbReference type="ARBA" id="ARBA00022448"/>
    </source>
</evidence>
<evidence type="ECO:0000256" key="3">
    <source>
        <dbReference type="ARBA" id="ARBA00022840"/>
    </source>
</evidence>
<sequence length="235" mass="25452">MSICLSNVVLTYPDGDDRLRALDDVDFDVQRGEFVAVTGPSGSGKSSLLAVAGLLITPDSGRVVIDGTDMSGLGRSERTTMRREKIGFVFQQANLLPSLTAVEQLEMMAHLAGGSVRDSRARAQELLRSLGLEDQLNRRPHQLSGGQRQRVAIARGLMNDPSVLLVDEPTSALDEDRSREIVALLADLSRDLDVATVMVTHDLSQLTFVDRVYGMRSGALFPTFSHVSTAASGQR</sequence>
<evidence type="ECO:0000313" key="6">
    <source>
        <dbReference type="Proteomes" id="UP001275440"/>
    </source>
</evidence>
<dbReference type="Gene3D" id="3.40.50.300">
    <property type="entry name" value="P-loop containing nucleotide triphosphate hydrolases"/>
    <property type="match status" value="1"/>
</dbReference>
<reference evidence="5 6" key="1">
    <citation type="submission" date="2019-10" db="EMBL/GenBank/DDBJ databases">
        <title>Draft Genome Assembly of Rhodococcus zopfii DSM44189.</title>
        <authorList>
            <person name="Sutton J.M."/>
            <person name="Akob D.M."/>
            <person name="Bushman T.J."/>
        </authorList>
    </citation>
    <scope>NUCLEOTIDE SEQUENCE [LARGE SCALE GENOMIC DNA]</scope>
    <source>
        <strain evidence="5 6">DSM 44189</strain>
    </source>
</reference>
<dbReference type="Proteomes" id="UP001275440">
    <property type="component" value="Unassembled WGS sequence"/>
</dbReference>
<dbReference type="SMART" id="SM00382">
    <property type="entry name" value="AAA"/>
    <property type="match status" value="1"/>
</dbReference>
<dbReference type="InterPro" id="IPR027417">
    <property type="entry name" value="P-loop_NTPase"/>
</dbReference>
<dbReference type="Pfam" id="PF00005">
    <property type="entry name" value="ABC_tran"/>
    <property type="match status" value="1"/>
</dbReference>
<dbReference type="PROSITE" id="PS00211">
    <property type="entry name" value="ABC_TRANSPORTER_1"/>
    <property type="match status" value="1"/>
</dbReference>
<evidence type="ECO:0000259" key="4">
    <source>
        <dbReference type="PROSITE" id="PS50893"/>
    </source>
</evidence>
<keyword evidence="1" id="KW-0813">Transport</keyword>
<protein>
    <submittedName>
        <fullName evidence="5">ABC transporter ATP-binding protein</fullName>
    </submittedName>
</protein>
<keyword evidence="2" id="KW-0547">Nucleotide-binding</keyword>
<accession>A0ABU3WV04</accession>
<dbReference type="PANTHER" id="PTHR24220:SF685">
    <property type="entry name" value="ABC TRANSPORTER RELATED"/>
    <property type="match status" value="1"/>
</dbReference>
<dbReference type="GO" id="GO:0005524">
    <property type="term" value="F:ATP binding"/>
    <property type="evidence" value="ECO:0007669"/>
    <property type="project" value="UniProtKB-KW"/>
</dbReference>
<evidence type="ECO:0000313" key="5">
    <source>
        <dbReference type="EMBL" id="MDV2477831.1"/>
    </source>
</evidence>
<dbReference type="InterPro" id="IPR003593">
    <property type="entry name" value="AAA+_ATPase"/>
</dbReference>
<dbReference type="PROSITE" id="PS50893">
    <property type="entry name" value="ABC_TRANSPORTER_2"/>
    <property type="match status" value="1"/>
</dbReference>
<gene>
    <name evidence="5" type="ORF">F8M49_24980</name>
</gene>
<name>A0ABU3WV04_9NOCA</name>
<dbReference type="PANTHER" id="PTHR24220">
    <property type="entry name" value="IMPORT ATP-BINDING PROTEIN"/>
    <property type="match status" value="1"/>
</dbReference>
<comment type="caution">
    <text evidence="5">The sequence shown here is derived from an EMBL/GenBank/DDBJ whole genome shotgun (WGS) entry which is preliminary data.</text>
</comment>
<keyword evidence="6" id="KW-1185">Reference proteome</keyword>
<dbReference type="InterPro" id="IPR017871">
    <property type="entry name" value="ABC_transporter-like_CS"/>
</dbReference>
<dbReference type="InterPro" id="IPR015854">
    <property type="entry name" value="ABC_transpr_LolD-like"/>
</dbReference>
<dbReference type="InterPro" id="IPR003439">
    <property type="entry name" value="ABC_transporter-like_ATP-bd"/>
</dbReference>
<evidence type="ECO:0000256" key="2">
    <source>
        <dbReference type="ARBA" id="ARBA00022741"/>
    </source>
</evidence>
<dbReference type="InterPro" id="IPR017911">
    <property type="entry name" value="MacB-like_ATP-bd"/>
</dbReference>
<dbReference type="EMBL" id="WBMO01000005">
    <property type="protein sequence ID" value="MDV2477831.1"/>
    <property type="molecule type" value="Genomic_DNA"/>
</dbReference>
<keyword evidence="3 5" id="KW-0067">ATP-binding</keyword>
<organism evidence="5 6">
    <name type="scientific">Rhodococcus zopfii</name>
    <dbReference type="NCBI Taxonomy" id="43772"/>
    <lineage>
        <taxon>Bacteria</taxon>
        <taxon>Bacillati</taxon>
        <taxon>Actinomycetota</taxon>
        <taxon>Actinomycetes</taxon>
        <taxon>Mycobacteriales</taxon>
        <taxon>Nocardiaceae</taxon>
        <taxon>Rhodococcus</taxon>
    </lineage>
</organism>
<feature type="domain" description="ABC transporter" evidence="4">
    <location>
        <begin position="3"/>
        <end position="235"/>
    </location>
</feature>
<dbReference type="CDD" id="cd03255">
    <property type="entry name" value="ABC_MJ0796_LolCDE_FtsE"/>
    <property type="match status" value="1"/>
</dbReference>
<dbReference type="SUPFAM" id="SSF52540">
    <property type="entry name" value="P-loop containing nucleoside triphosphate hydrolases"/>
    <property type="match status" value="1"/>
</dbReference>